<protein>
    <submittedName>
        <fullName evidence="1">Uncharacterized protein</fullName>
    </submittedName>
</protein>
<evidence type="ECO:0000313" key="1">
    <source>
        <dbReference type="EMBL" id="CAE4643548.1"/>
    </source>
</evidence>
<proteinExistence type="predicted"/>
<name>A0A7S4SEY6_9DINO</name>
<dbReference type="AlphaFoldDB" id="A0A7S4SEY6"/>
<dbReference type="InterPro" id="IPR038835">
    <property type="entry name" value="Giardin_beta-like"/>
</dbReference>
<gene>
    <name evidence="1" type="ORF">AMON00008_LOCUS49242</name>
</gene>
<dbReference type="PANTHER" id="PTHR37027">
    <property type="entry name" value="KDE4"/>
    <property type="match status" value="1"/>
</dbReference>
<reference evidence="1" key="1">
    <citation type="submission" date="2021-01" db="EMBL/GenBank/DDBJ databases">
        <authorList>
            <person name="Corre E."/>
            <person name="Pelletier E."/>
            <person name="Niang G."/>
            <person name="Scheremetjew M."/>
            <person name="Finn R."/>
            <person name="Kale V."/>
            <person name="Holt S."/>
            <person name="Cochrane G."/>
            <person name="Meng A."/>
            <person name="Brown T."/>
            <person name="Cohen L."/>
        </authorList>
    </citation>
    <scope>NUCLEOTIDE SEQUENCE</scope>
    <source>
        <strain evidence="1">CCMP3105</strain>
    </source>
</reference>
<dbReference type="PANTHER" id="PTHR37027:SF2">
    <property type="entry name" value="CHROMOSOME UNDETERMINED SCAFFOLD_148, WHOLE GENOME SHOTGUN SEQUENCE"/>
    <property type="match status" value="1"/>
</dbReference>
<organism evidence="1">
    <name type="scientific">Alexandrium monilatum</name>
    <dbReference type="NCBI Taxonomy" id="311494"/>
    <lineage>
        <taxon>Eukaryota</taxon>
        <taxon>Sar</taxon>
        <taxon>Alveolata</taxon>
        <taxon>Dinophyceae</taxon>
        <taxon>Gonyaulacales</taxon>
        <taxon>Pyrocystaceae</taxon>
        <taxon>Alexandrium</taxon>
    </lineage>
</organism>
<dbReference type="EMBL" id="HBNR01069517">
    <property type="protein sequence ID" value="CAE4643548.1"/>
    <property type="molecule type" value="Transcribed_RNA"/>
</dbReference>
<sequence>MRSPSQSRVLEVANQATQVECLVKDKDAAIHRLHLDRERQFSQLADGTTELANSLQMHGVARQHLRDEVSSKLREMQEHTNAGILQERRGRQDMEVRLERAGEGAADDVRACLAEEAKLQAESQRYNEQVRDEICNLYSDLERERQLRMEAGQKLGEGVKVKLGEIREALVAEQRFRVESQSTLLELFGKMGKTLDEELESARSERSEATERFICMMERVLPRMDNMWRKGLDACREALPEHGQAKDMACAASLKYQSQLKRSEVQMKRGSASFHGSLAVV</sequence>
<accession>A0A7S4SEY6</accession>